<reference evidence="6" key="3">
    <citation type="submission" date="2023-08" db="EMBL/GenBank/DDBJ databases">
        <authorList>
            <person name="Page C.A."/>
            <person name="Perez-Diaz I.M."/>
        </authorList>
    </citation>
    <scope>NUCLEOTIDE SEQUENCE</scope>
    <source>
        <strain evidence="6">1.8.9</strain>
    </source>
</reference>
<dbReference type="PANTHER" id="PTHR30346">
    <property type="entry name" value="TRANSCRIPTIONAL DUAL REGULATOR HCAR-RELATED"/>
    <property type="match status" value="1"/>
</dbReference>
<evidence type="ECO:0000313" key="6">
    <source>
        <dbReference type="EMBL" id="MDT7038349.1"/>
    </source>
</evidence>
<protein>
    <submittedName>
        <fullName evidence="6">LysR family transcriptional regulator</fullName>
    </submittedName>
</protein>
<dbReference type="InterPro" id="IPR000847">
    <property type="entry name" value="LysR_HTH_N"/>
</dbReference>
<dbReference type="AlphaFoldDB" id="A0A2K9HZM3"/>
<dbReference type="InterPro" id="IPR036390">
    <property type="entry name" value="WH_DNA-bd_sf"/>
</dbReference>
<dbReference type="Pfam" id="PF00126">
    <property type="entry name" value="HTH_1"/>
    <property type="match status" value="1"/>
</dbReference>
<dbReference type="RefSeq" id="WP_101873120.1">
    <property type="nucleotide sequence ID" value="NZ_BOUG01000006.1"/>
</dbReference>
<dbReference type="PRINTS" id="PR00039">
    <property type="entry name" value="HTHLYSR"/>
</dbReference>
<feature type="domain" description="HTH lysR-type" evidence="5">
    <location>
        <begin position="2"/>
        <end position="59"/>
    </location>
</feature>
<dbReference type="Proteomes" id="UP000238378">
    <property type="component" value="Unassembled WGS sequence"/>
</dbReference>
<proteinExistence type="inferred from homology"/>
<dbReference type="PANTHER" id="PTHR30346:SF28">
    <property type="entry name" value="HTH-TYPE TRANSCRIPTIONAL REGULATOR CYNR"/>
    <property type="match status" value="1"/>
</dbReference>
<comment type="similarity">
    <text evidence="1">Belongs to the LysR transcriptional regulatory family.</text>
</comment>
<dbReference type="GO" id="GO:0003677">
    <property type="term" value="F:DNA binding"/>
    <property type="evidence" value="ECO:0007669"/>
    <property type="project" value="UniProtKB-KW"/>
</dbReference>
<organism evidence="6 11">
    <name type="scientific">Lactiplantibacillus pentosus</name>
    <name type="common">Lactobacillus pentosus</name>
    <dbReference type="NCBI Taxonomy" id="1589"/>
    <lineage>
        <taxon>Bacteria</taxon>
        <taxon>Bacillati</taxon>
        <taxon>Bacillota</taxon>
        <taxon>Bacilli</taxon>
        <taxon>Lactobacillales</taxon>
        <taxon>Lactobacillaceae</taxon>
        <taxon>Lactiplantibacillus</taxon>
    </lineage>
</organism>
<keyword evidence="2" id="KW-0805">Transcription regulation</keyword>
<dbReference type="Proteomes" id="UP000276249">
    <property type="component" value="Unassembled WGS sequence"/>
</dbReference>
<dbReference type="PROSITE" id="PS50931">
    <property type="entry name" value="HTH_LYSR"/>
    <property type="match status" value="1"/>
</dbReference>
<evidence type="ECO:0000313" key="10">
    <source>
        <dbReference type="Proteomes" id="UP000276249"/>
    </source>
</evidence>
<evidence type="ECO:0000313" key="8">
    <source>
        <dbReference type="EMBL" id="RMW47614.1"/>
    </source>
</evidence>
<reference evidence="7 9" key="1">
    <citation type="submission" date="2018-03" db="EMBL/GenBank/DDBJ databases">
        <title>Draft Genome Sequences of six Lactobacillus pentosus Strains Isolated from Brines of Traditionally Fermented Spanish-Style Green Table Olives.</title>
        <authorList>
            <person name="Calero-Delgado B."/>
            <person name="Martin-Platero A.M."/>
            <person name="Perez-Pulido A.J."/>
            <person name="Benitez-Cabello A."/>
            <person name="Casimiro-Soriguer C.S."/>
            <person name="Martinez-Bueno M."/>
            <person name="Arroyo-Lopez F.N."/>
            <person name="Rodriguez-Gomez F."/>
            <person name="Bautista-Gallego J."/>
            <person name="Garrido-Fernandez A."/>
            <person name="Jimenez-Diaz R."/>
        </authorList>
    </citation>
    <scope>NUCLEOTIDE SEQUENCE [LARGE SCALE GENOMIC DNA]</scope>
    <source>
        <strain evidence="7 9">IG2</strain>
    </source>
</reference>
<dbReference type="Gene3D" id="1.10.10.10">
    <property type="entry name" value="Winged helix-like DNA-binding domain superfamily/Winged helix DNA-binding domain"/>
    <property type="match status" value="1"/>
</dbReference>
<evidence type="ECO:0000256" key="3">
    <source>
        <dbReference type="ARBA" id="ARBA00023125"/>
    </source>
</evidence>
<dbReference type="KEGG" id="lpg:BB562_04765"/>
<evidence type="ECO:0000259" key="5">
    <source>
        <dbReference type="PROSITE" id="PS50931"/>
    </source>
</evidence>
<dbReference type="SUPFAM" id="SSF53850">
    <property type="entry name" value="Periplasmic binding protein-like II"/>
    <property type="match status" value="1"/>
</dbReference>
<keyword evidence="4" id="KW-0804">Transcription</keyword>
<evidence type="ECO:0000256" key="4">
    <source>
        <dbReference type="ARBA" id="ARBA00023163"/>
    </source>
</evidence>
<dbReference type="InterPro" id="IPR036388">
    <property type="entry name" value="WH-like_DNA-bd_sf"/>
</dbReference>
<dbReference type="GO" id="GO:0032993">
    <property type="term" value="C:protein-DNA complex"/>
    <property type="evidence" value="ECO:0007669"/>
    <property type="project" value="TreeGrafter"/>
</dbReference>
<dbReference type="SUPFAM" id="SSF46785">
    <property type="entry name" value="Winged helix' DNA-binding domain"/>
    <property type="match status" value="1"/>
</dbReference>
<evidence type="ECO:0000313" key="9">
    <source>
        <dbReference type="Proteomes" id="UP000238378"/>
    </source>
</evidence>
<reference evidence="8 10" key="2">
    <citation type="submission" date="2018-10" db="EMBL/GenBank/DDBJ databases">
        <title>Genome sequences of five Lactobacillus pentosus strains isolated from brines of traditionally fermented spanish-style green table olives and differences between them.</title>
        <authorList>
            <person name="Jimenez Diaz R."/>
        </authorList>
    </citation>
    <scope>NUCLEOTIDE SEQUENCE [LARGE SCALE GENOMIC DNA]</scope>
    <source>
        <strain evidence="8 10">IG10</strain>
    </source>
</reference>
<dbReference type="EMBL" id="JAVLAO010000001">
    <property type="protein sequence ID" value="MDT7038349.1"/>
    <property type="molecule type" value="Genomic_DNA"/>
</dbReference>
<dbReference type="EMBL" id="RDCJ01000089">
    <property type="protein sequence ID" value="RMW47614.1"/>
    <property type="molecule type" value="Genomic_DNA"/>
</dbReference>
<name>A0A2K9HZM3_LACPE</name>
<comment type="caution">
    <text evidence="6">The sequence shown here is derived from an EMBL/GenBank/DDBJ whole genome shotgun (WGS) entry which is preliminary data.</text>
</comment>
<keyword evidence="9" id="KW-1185">Reference proteome</keyword>
<accession>A0A2K9HZM3</accession>
<dbReference type="GO" id="GO:0003700">
    <property type="term" value="F:DNA-binding transcription factor activity"/>
    <property type="evidence" value="ECO:0007669"/>
    <property type="project" value="InterPro"/>
</dbReference>
<sequence length="285" mass="32776">MLEIHLLEQLVAFANLGTLSLAAKKLHTSQPALTRSMKKIEDELGIKIFIRSSNRLELNQTGRFMAERAQQVIKTDEDLIEQVKSYHRSLHTISVGYCAPLPQRVLNSIINNVFSGMTISSSMTDDKDFIRRVKDGDYQLAVVHHKPTDPTIYSKKIGHEDLYISLHRSNPLTFYPNIHLKDLNGLSILRLSQTGFWAEMCNLKLPDSHFLLQIDRGAFNELIHNSNYPSFVSGYDIKRGLVLKNQINVSILDEECHVDYYLICLREKQKVYRELFNQINDQTIS</sequence>
<evidence type="ECO:0000256" key="2">
    <source>
        <dbReference type="ARBA" id="ARBA00023015"/>
    </source>
</evidence>
<dbReference type="Proteomes" id="UP001263852">
    <property type="component" value="Unassembled WGS sequence"/>
</dbReference>
<evidence type="ECO:0000313" key="7">
    <source>
        <dbReference type="EMBL" id="PRO94396.1"/>
    </source>
</evidence>
<evidence type="ECO:0000313" key="11">
    <source>
        <dbReference type="Proteomes" id="UP001263852"/>
    </source>
</evidence>
<keyword evidence="3" id="KW-0238">DNA-binding</keyword>
<dbReference type="Gene3D" id="3.40.190.10">
    <property type="entry name" value="Periplasmic binding protein-like II"/>
    <property type="match status" value="2"/>
</dbReference>
<evidence type="ECO:0000256" key="1">
    <source>
        <dbReference type="ARBA" id="ARBA00009437"/>
    </source>
</evidence>
<dbReference type="EMBL" id="PVOB01000179">
    <property type="protein sequence ID" value="PRO94396.1"/>
    <property type="molecule type" value="Genomic_DNA"/>
</dbReference>
<gene>
    <name evidence="7" type="ORF">C6Y08_10830</name>
    <name evidence="8" type="ORF">D6U18_08035</name>
    <name evidence="6" type="ORF">RI555_04900</name>
</gene>